<dbReference type="RefSeq" id="WP_097152482.1">
    <property type="nucleotide sequence ID" value="NZ_OBEL01000001.1"/>
</dbReference>
<organism evidence="2 3">
    <name type="scientific">Cohaesibacter gelatinilyticus</name>
    <dbReference type="NCBI Taxonomy" id="372072"/>
    <lineage>
        <taxon>Bacteria</taxon>
        <taxon>Pseudomonadati</taxon>
        <taxon>Pseudomonadota</taxon>
        <taxon>Alphaproteobacteria</taxon>
        <taxon>Hyphomicrobiales</taxon>
        <taxon>Cohaesibacteraceae</taxon>
    </lineage>
</organism>
<evidence type="ECO:0000259" key="1">
    <source>
        <dbReference type="Pfam" id="PF08874"/>
    </source>
</evidence>
<accession>A0A285NJH8</accession>
<proteinExistence type="predicted"/>
<reference evidence="2 3" key="1">
    <citation type="submission" date="2017-09" db="EMBL/GenBank/DDBJ databases">
        <authorList>
            <person name="Ehlers B."/>
            <person name="Leendertz F.H."/>
        </authorList>
    </citation>
    <scope>NUCLEOTIDE SEQUENCE [LARGE SCALE GENOMIC DNA]</scope>
    <source>
        <strain evidence="2 3">DSM 18289</strain>
    </source>
</reference>
<protein>
    <recommendedName>
        <fullName evidence="1">DUF1835 domain-containing protein</fullName>
    </recommendedName>
</protein>
<dbReference type="OrthoDB" id="127805at2"/>
<evidence type="ECO:0000313" key="3">
    <source>
        <dbReference type="Proteomes" id="UP000219439"/>
    </source>
</evidence>
<dbReference type="InterPro" id="IPR014973">
    <property type="entry name" value="DUF1835"/>
</dbReference>
<dbReference type="Pfam" id="PF08874">
    <property type="entry name" value="DUF1835"/>
    <property type="match status" value="1"/>
</dbReference>
<sequence>MKTLIITNGDSAAGILREAGIGDTILPWRDVLHEGPIPDADDDLFAKIRAKHHANGASQNADDIFQDFRDRNEILKNHQEFDRIELWFEHDLYDQLQILQILDHLARLKRVHSVFLVQAPTYLGTQTPDNIGRFEELGLPVLDSMFSFASKAWEAYRTADAPNQINILRQGPIPGFPFMGQALKRCLEELPGKDGLSRTERQILYTLDRGVNRPGMLFAQVLNMEEAAFLGDWSFFKILSDLQFCTRPALTGLPQEFKPKIFANDDQRKEFITSQLHLTDFGKKTLDQQADFLMENGLHRWWGGCELTSTNHWRWDDEIASLIHHKAH</sequence>
<name>A0A285NJH8_9HYPH</name>
<dbReference type="EMBL" id="OBEL01000001">
    <property type="protein sequence ID" value="SNZ07801.1"/>
    <property type="molecule type" value="Genomic_DNA"/>
</dbReference>
<evidence type="ECO:0000313" key="2">
    <source>
        <dbReference type="EMBL" id="SNZ07801.1"/>
    </source>
</evidence>
<keyword evidence="3" id="KW-1185">Reference proteome</keyword>
<dbReference type="AlphaFoldDB" id="A0A285NJH8"/>
<feature type="domain" description="DUF1835" evidence="1">
    <location>
        <begin position="6"/>
        <end position="107"/>
    </location>
</feature>
<gene>
    <name evidence="2" type="ORF">SAMN06265368_1276</name>
</gene>
<dbReference type="Proteomes" id="UP000219439">
    <property type="component" value="Unassembled WGS sequence"/>
</dbReference>